<keyword evidence="3" id="KW-1185">Reference proteome</keyword>
<protein>
    <recommendedName>
        <fullName evidence="4">Lipocalin-like domain-containing protein</fullName>
    </recommendedName>
</protein>
<proteinExistence type="predicted"/>
<dbReference type="Proteomes" id="UP001232001">
    <property type="component" value="Chromosome"/>
</dbReference>
<dbReference type="EMBL" id="CP122539">
    <property type="protein sequence ID" value="WGH76256.1"/>
    <property type="molecule type" value="Genomic_DNA"/>
</dbReference>
<dbReference type="RefSeq" id="WP_279652125.1">
    <property type="nucleotide sequence ID" value="NZ_CP122539.1"/>
</dbReference>
<dbReference type="PROSITE" id="PS51257">
    <property type="entry name" value="PROKAR_LIPOPROTEIN"/>
    <property type="match status" value="1"/>
</dbReference>
<feature type="signal peptide" evidence="1">
    <location>
        <begin position="1"/>
        <end position="17"/>
    </location>
</feature>
<organism evidence="2 3">
    <name type="scientific">Tenacibaculum tangerinum</name>
    <dbReference type="NCBI Taxonomy" id="3038772"/>
    <lineage>
        <taxon>Bacteria</taxon>
        <taxon>Pseudomonadati</taxon>
        <taxon>Bacteroidota</taxon>
        <taxon>Flavobacteriia</taxon>
        <taxon>Flavobacteriales</taxon>
        <taxon>Flavobacteriaceae</taxon>
        <taxon>Tenacibaculum</taxon>
    </lineage>
</organism>
<gene>
    <name evidence="2" type="ORF">P8625_03565</name>
</gene>
<accession>A0ABY8L498</accession>
<evidence type="ECO:0000313" key="3">
    <source>
        <dbReference type="Proteomes" id="UP001232001"/>
    </source>
</evidence>
<feature type="chain" id="PRO_5045269039" description="Lipocalin-like domain-containing protein" evidence="1">
    <location>
        <begin position="18"/>
        <end position="126"/>
    </location>
</feature>
<evidence type="ECO:0000256" key="1">
    <source>
        <dbReference type="SAM" id="SignalP"/>
    </source>
</evidence>
<name>A0ABY8L498_9FLAO</name>
<sequence>MKTKILILIGIIIMAFACNNDDDSTEPNFEGQYIGTFERNGMISKVELNFNKGNFSGESDRINFPAIYFGSFSVQNNTLNFDNKQLIITTEFDPNLVLNGIWKYQINDNTLNMTNSIGDVYILTKE</sequence>
<keyword evidence="1" id="KW-0732">Signal</keyword>
<evidence type="ECO:0008006" key="4">
    <source>
        <dbReference type="Google" id="ProtNLM"/>
    </source>
</evidence>
<reference evidence="2 3" key="1">
    <citation type="submission" date="2023-04" db="EMBL/GenBank/DDBJ databases">
        <title>Tenacibaculum tangerinum sp. nov., isolated from sea tidal flat of South Korea.</title>
        <authorList>
            <person name="Lee S.H."/>
            <person name="Kim J.-J."/>
        </authorList>
    </citation>
    <scope>NUCLEOTIDE SEQUENCE [LARGE SCALE GENOMIC DNA]</scope>
    <source>
        <strain evidence="2 3">GRR-S3-23</strain>
    </source>
</reference>
<evidence type="ECO:0000313" key="2">
    <source>
        <dbReference type="EMBL" id="WGH76256.1"/>
    </source>
</evidence>